<comment type="caution">
    <text evidence="2">The sequence shown here is derived from an EMBL/GenBank/DDBJ whole genome shotgun (WGS) entry which is preliminary data.</text>
</comment>
<evidence type="ECO:0000313" key="3">
    <source>
        <dbReference type="Proteomes" id="UP000028058"/>
    </source>
</evidence>
<organism evidence="2 3">
    <name type="scientific">Streptomyces xinghaiensis</name>
    <dbReference type="NCBI Taxonomy" id="1038928"/>
    <lineage>
        <taxon>Bacteria</taxon>
        <taxon>Bacillati</taxon>
        <taxon>Actinomycetota</taxon>
        <taxon>Actinomycetes</taxon>
        <taxon>Kitasatosporales</taxon>
        <taxon>Streptomycetaceae</taxon>
        <taxon>Streptomyces</taxon>
    </lineage>
</organism>
<dbReference type="PANTHER" id="PTHR36222">
    <property type="entry name" value="SERINE PROTEASE INHIBITOR RV3364C"/>
    <property type="match status" value="1"/>
</dbReference>
<dbReference type="EMBL" id="JNAD02000026">
    <property type="protein sequence ID" value="RKM90100.1"/>
    <property type="molecule type" value="Genomic_DNA"/>
</dbReference>
<dbReference type="Proteomes" id="UP000028058">
    <property type="component" value="Unassembled WGS sequence"/>
</dbReference>
<dbReference type="PANTHER" id="PTHR36222:SF1">
    <property type="entry name" value="SERINE PROTEASE INHIBITOR RV3364C"/>
    <property type="match status" value="1"/>
</dbReference>
<feature type="domain" description="Roadblock/LAMTOR2" evidence="1">
    <location>
        <begin position="12"/>
        <end position="109"/>
    </location>
</feature>
<dbReference type="InterPro" id="IPR004942">
    <property type="entry name" value="Roadblock/LAMTOR2_dom"/>
</dbReference>
<dbReference type="InterPro" id="IPR053141">
    <property type="entry name" value="Mycobact_SerProt_Inhib_Rv3364c"/>
</dbReference>
<dbReference type="SUPFAM" id="SSF103196">
    <property type="entry name" value="Roadblock/LC7 domain"/>
    <property type="match status" value="1"/>
</dbReference>
<dbReference type="RefSeq" id="WP_043467974.1">
    <property type="nucleotide sequence ID" value="NZ_CP134822.1"/>
</dbReference>
<accession>A0A3R7IJU5</accession>
<protein>
    <submittedName>
        <fullName evidence="2">Roadblock/LC7 domain-containing protein</fullName>
    </submittedName>
</protein>
<keyword evidence="3" id="KW-1185">Reference proteome</keyword>
<dbReference type="Gene3D" id="3.30.450.30">
    <property type="entry name" value="Dynein light chain 2a, cytoplasmic"/>
    <property type="match status" value="1"/>
</dbReference>
<evidence type="ECO:0000259" key="1">
    <source>
        <dbReference type="SMART" id="SM00960"/>
    </source>
</evidence>
<proteinExistence type="predicted"/>
<evidence type="ECO:0000313" key="2">
    <source>
        <dbReference type="EMBL" id="RKM90100.1"/>
    </source>
</evidence>
<dbReference type="AlphaFoldDB" id="A0A3R7IJU5"/>
<sequence>MTEHTADTVDMTWALNELAKERGVVNVLLFTSDGLLLAASDGLSREDAERACAAFSGMKALNQDLSGFCGLDEGDGDGRLTWRHIVSDMKDHTVLVFAAGRRTGVGVSVRGDSMSQEVAVAITATMKMIRGLRPVLEARERPAPAGTS</sequence>
<dbReference type="SMART" id="SM00960">
    <property type="entry name" value="Robl_LC7"/>
    <property type="match status" value="1"/>
</dbReference>
<reference evidence="2 3" key="1">
    <citation type="journal article" date="2014" name="Genome Announc.">
        <title>Draft Genome Sequence of Streptomyces fradiae ATCC 19609, a Strain Highly Sensitive to Antibiotics.</title>
        <authorList>
            <person name="Bekker O.B."/>
            <person name="Klimina K.M."/>
            <person name="Vatlin A.A."/>
            <person name="Zakharevich N.V."/>
            <person name="Kasianov A.S."/>
            <person name="Danilenko V.N."/>
        </authorList>
    </citation>
    <scope>NUCLEOTIDE SEQUENCE [LARGE SCALE GENOMIC DNA]</scope>
    <source>
        <strain evidence="2 3">ATCC 19609</strain>
    </source>
</reference>
<dbReference type="OrthoDB" id="3532069at2"/>
<gene>
    <name evidence="2" type="ORF">SFRA_032225</name>
</gene>
<dbReference type="Pfam" id="PF03259">
    <property type="entry name" value="Robl_LC7"/>
    <property type="match status" value="1"/>
</dbReference>
<name>A0A3R7IJU5_9ACTN</name>